<evidence type="ECO:0000256" key="4">
    <source>
        <dbReference type="ARBA" id="ARBA00022801"/>
    </source>
</evidence>
<dbReference type="Pfam" id="PF00082">
    <property type="entry name" value="Peptidase_S8"/>
    <property type="match status" value="1"/>
</dbReference>
<organism evidence="14 15">
    <name type="scientific">Ceratopteris richardii</name>
    <name type="common">Triangle waterfern</name>
    <dbReference type="NCBI Taxonomy" id="49495"/>
    <lineage>
        <taxon>Eukaryota</taxon>
        <taxon>Viridiplantae</taxon>
        <taxon>Streptophyta</taxon>
        <taxon>Embryophyta</taxon>
        <taxon>Tracheophyta</taxon>
        <taxon>Polypodiopsida</taxon>
        <taxon>Polypodiidae</taxon>
        <taxon>Polypodiales</taxon>
        <taxon>Pteridineae</taxon>
        <taxon>Pteridaceae</taxon>
        <taxon>Parkerioideae</taxon>
        <taxon>Ceratopteris</taxon>
    </lineage>
</organism>
<dbReference type="PROSITE" id="PS51892">
    <property type="entry name" value="SUBTILASE"/>
    <property type="match status" value="1"/>
</dbReference>
<dbReference type="InterPro" id="IPR041469">
    <property type="entry name" value="Subtilisin-like_FN3"/>
</dbReference>
<comment type="similarity">
    <text evidence="1 8">Belongs to the peptidase S8 family.</text>
</comment>
<evidence type="ECO:0000256" key="6">
    <source>
        <dbReference type="ARBA" id="ARBA00023180"/>
    </source>
</evidence>
<accession>A0A8T2V9J3</accession>
<feature type="domain" description="Inhibitor I9" evidence="12">
    <location>
        <begin position="33"/>
        <end position="113"/>
    </location>
</feature>
<dbReference type="GO" id="GO:0004252">
    <property type="term" value="F:serine-type endopeptidase activity"/>
    <property type="evidence" value="ECO:0007669"/>
    <property type="project" value="UniProtKB-UniRule"/>
</dbReference>
<gene>
    <name evidence="14" type="ORF">KP509_02G062000</name>
</gene>
<feature type="chain" id="PRO_5035906618" evidence="9">
    <location>
        <begin position="22"/>
        <end position="799"/>
    </location>
</feature>
<dbReference type="Gene3D" id="2.60.40.2310">
    <property type="match status" value="1"/>
</dbReference>
<dbReference type="InterPro" id="IPR023828">
    <property type="entry name" value="Peptidase_S8_Ser-AS"/>
</dbReference>
<dbReference type="Proteomes" id="UP000825935">
    <property type="component" value="Chromosome 2"/>
</dbReference>
<feature type="active site" description="Charge relay system" evidence="7 8">
    <location>
        <position position="563"/>
    </location>
</feature>
<evidence type="ECO:0000256" key="1">
    <source>
        <dbReference type="ARBA" id="ARBA00011073"/>
    </source>
</evidence>
<dbReference type="InterPro" id="IPR034197">
    <property type="entry name" value="Peptidases_S8_3"/>
</dbReference>
<feature type="domain" description="Peptidase S8/S53" evidence="10">
    <location>
        <begin position="142"/>
        <end position="603"/>
    </location>
</feature>
<dbReference type="OMA" id="AVTFRAK"/>
<dbReference type="Gene3D" id="3.50.30.30">
    <property type="match status" value="1"/>
</dbReference>
<keyword evidence="3 9" id="KW-0732">Signal</keyword>
<evidence type="ECO:0000259" key="11">
    <source>
        <dbReference type="Pfam" id="PF02225"/>
    </source>
</evidence>
<evidence type="ECO:0000256" key="8">
    <source>
        <dbReference type="PROSITE-ProRule" id="PRU01240"/>
    </source>
</evidence>
<evidence type="ECO:0000313" key="15">
    <source>
        <dbReference type="Proteomes" id="UP000825935"/>
    </source>
</evidence>
<dbReference type="InterPro" id="IPR003137">
    <property type="entry name" value="PA_domain"/>
</dbReference>
<feature type="domain" description="Subtilisin-like protease fibronectin type-III" evidence="13">
    <location>
        <begin position="677"/>
        <end position="750"/>
    </location>
</feature>
<dbReference type="InterPro" id="IPR046450">
    <property type="entry name" value="PA_dom_sf"/>
</dbReference>
<dbReference type="CDD" id="cd04852">
    <property type="entry name" value="Peptidases_S8_3"/>
    <property type="match status" value="1"/>
</dbReference>
<evidence type="ECO:0000256" key="7">
    <source>
        <dbReference type="PIRSR" id="PIRSR615500-1"/>
    </source>
</evidence>
<dbReference type="FunFam" id="3.30.70.80:FF:000002">
    <property type="entry name" value="Subtilisin-like protease SBT5.3"/>
    <property type="match status" value="1"/>
</dbReference>
<dbReference type="CDD" id="cd02120">
    <property type="entry name" value="PA_subtilisin_like"/>
    <property type="match status" value="1"/>
</dbReference>
<evidence type="ECO:0000256" key="2">
    <source>
        <dbReference type="ARBA" id="ARBA00022670"/>
    </source>
</evidence>
<feature type="active site" description="Charge relay system" evidence="7 8">
    <location>
        <position position="151"/>
    </location>
</feature>
<evidence type="ECO:0000259" key="12">
    <source>
        <dbReference type="Pfam" id="PF05922"/>
    </source>
</evidence>
<keyword evidence="4 8" id="KW-0378">Hydrolase</keyword>
<dbReference type="PRINTS" id="PR00723">
    <property type="entry name" value="SUBTILISIN"/>
</dbReference>
<dbReference type="SUPFAM" id="SSF52743">
    <property type="entry name" value="Subtilisin-like"/>
    <property type="match status" value="1"/>
</dbReference>
<dbReference type="FunFam" id="3.40.50.200:FF:000006">
    <property type="entry name" value="Subtilisin-like protease SBT1.5"/>
    <property type="match status" value="1"/>
</dbReference>
<dbReference type="EMBL" id="CM035407">
    <property type="protein sequence ID" value="KAH7444052.1"/>
    <property type="molecule type" value="Genomic_DNA"/>
</dbReference>
<dbReference type="InterPro" id="IPR000209">
    <property type="entry name" value="Peptidase_S8/S53_dom"/>
</dbReference>
<dbReference type="InterPro" id="IPR015500">
    <property type="entry name" value="Peptidase_S8_subtilisin-rel"/>
</dbReference>
<dbReference type="Pfam" id="PF17766">
    <property type="entry name" value="fn3_6"/>
    <property type="match status" value="1"/>
</dbReference>
<reference evidence="14" key="1">
    <citation type="submission" date="2021-08" db="EMBL/GenBank/DDBJ databases">
        <title>WGS assembly of Ceratopteris richardii.</title>
        <authorList>
            <person name="Marchant D.B."/>
            <person name="Chen G."/>
            <person name="Jenkins J."/>
            <person name="Shu S."/>
            <person name="Leebens-Mack J."/>
            <person name="Grimwood J."/>
            <person name="Schmutz J."/>
            <person name="Soltis P."/>
            <person name="Soltis D."/>
            <person name="Chen Z.-H."/>
        </authorList>
    </citation>
    <scope>NUCLEOTIDE SEQUENCE</scope>
    <source>
        <strain evidence="14">Whitten #5841</strain>
        <tissue evidence="14">Leaf</tissue>
    </source>
</reference>
<dbReference type="PROSITE" id="PS00138">
    <property type="entry name" value="SUBTILASE_SER"/>
    <property type="match status" value="1"/>
</dbReference>
<protein>
    <submittedName>
        <fullName evidence="14">Uncharacterized protein</fullName>
    </submittedName>
</protein>
<evidence type="ECO:0000256" key="5">
    <source>
        <dbReference type="ARBA" id="ARBA00022825"/>
    </source>
</evidence>
<dbReference type="GO" id="GO:0006508">
    <property type="term" value="P:proteolysis"/>
    <property type="evidence" value="ECO:0007669"/>
    <property type="project" value="UniProtKB-KW"/>
</dbReference>
<dbReference type="FunFam" id="3.50.30.30:FF:000005">
    <property type="entry name" value="subtilisin-like protease SBT1.5"/>
    <property type="match status" value="1"/>
</dbReference>
<dbReference type="Gene3D" id="3.30.70.80">
    <property type="entry name" value="Peptidase S8 propeptide/proteinase inhibitor I9"/>
    <property type="match status" value="1"/>
</dbReference>
<dbReference type="AlphaFoldDB" id="A0A8T2V9J3"/>
<evidence type="ECO:0000259" key="13">
    <source>
        <dbReference type="Pfam" id="PF17766"/>
    </source>
</evidence>
<dbReference type="Pfam" id="PF02225">
    <property type="entry name" value="PA"/>
    <property type="match status" value="1"/>
</dbReference>
<evidence type="ECO:0000256" key="9">
    <source>
        <dbReference type="SAM" id="SignalP"/>
    </source>
</evidence>
<dbReference type="OrthoDB" id="206201at2759"/>
<evidence type="ECO:0000313" key="14">
    <source>
        <dbReference type="EMBL" id="KAH7444052.1"/>
    </source>
</evidence>
<keyword evidence="5 8" id="KW-0720">Serine protease</keyword>
<feature type="domain" description="PA" evidence="11">
    <location>
        <begin position="385"/>
        <end position="475"/>
    </location>
</feature>
<keyword evidence="15" id="KW-1185">Reference proteome</keyword>
<dbReference type="SUPFAM" id="SSF52025">
    <property type="entry name" value="PA domain"/>
    <property type="match status" value="1"/>
</dbReference>
<dbReference type="InterPro" id="IPR036852">
    <property type="entry name" value="Peptidase_S8/S53_dom_sf"/>
</dbReference>
<dbReference type="InterPro" id="IPR045051">
    <property type="entry name" value="SBT"/>
</dbReference>
<keyword evidence="2 8" id="KW-0645">Protease</keyword>
<dbReference type="Pfam" id="PF05922">
    <property type="entry name" value="Inhibitor_I9"/>
    <property type="match status" value="1"/>
</dbReference>
<dbReference type="InterPro" id="IPR010259">
    <property type="entry name" value="S8pro/Inhibitor_I9"/>
</dbReference>
<sequence length="799" mass="84820">MADKPLRFYLALLSSFLLVNSAMYPVSVASASSYIVYMGSHAHEEVPSGIDAYHQELLVRAVGRQEDAEGRLLYSYKNVINGFSAVLDPHHADRLSDMPGVVAVFPNRAHRLHTTRSWEFLDLEHSSGARSPRSLWTKANLGEDVIVGMFDTGVWPEAESFDDDGFGPIPSRWNGTCQTGMNFTTANCNRKLIGARYFLKGYEAVNGKLNVSSTGEFVSPRDKEGHGTHTSSTAVGNFVKGASIFGFAEGMAKGGAPRARLAVYKVCWPGGCYDADILAAFDAAIHDGVDIFSLSLGSGPPLSNFFSDAIAIGSFHAVSAGRVVVCSAGNDGPTPASVGNVAPWIITVAASSMDRSFPSSVVLGDGSNYTGASLSETRLANDSMYPLVYAGDARLSSANESAGAMCFPGTLDPTKVKGKIVACLRGVTPRVDKGSVVKEAGGAGLVLLNQPSDADEIISDPHILPATQLSASQAQYVLKYINQSRSSATAFVTFPKTLLGAKFAPQMASFSSQGPNSLYPDILKPDVTAPGLNILAAWTEASAPTADADDHRRVKFNVISGTSMSCPHVAGVAALLRALYPTWSPAAIKSAMMTTATHHDNGMQPILNGSMEEATPFNYGAGHVNPNAAADPGLLYDASANDYFLFICGLGYNRSALTNLTGSTDKGCPSDVPSLLDLNYPSFSLSKLTGNRTVSRTLTYVGGGPTYRAVLRPPRAVGVEVVPSQLSFTKLGEKQTFHITFWPRRRHEKGTASSFQAVPPPTGSPVVDNDTLTPSSWNFGYLTWTDGTHLVSSPIAVIP</sequence>
<dbReference type="InterPro" id="IPR037045">
    <property type="entry name" value="S8pro/Inhibitor_I9_sf"/>
</dbReference>
<dbReference type="Gene3D" id="3.40.50.200">
    <property type="entry name" value="Peptidase S8/S53 domain"/>
    <property type="match status" value="1"/>
</dbReference>
<evidence type="ECO:0000256" key="3">
    <source>
        <dbReference type="ARBA" id="ARBA00022729"/>
    </source>
</evidence>
<dbReference type="PANTHER" id="PTHR10795">
    <property type="entry name" value="PROPROTEIN CONVERTASE SUBTILISIN/KEXIN"/>
    <property type="match status" value="1"/>
</dbReference>
<name>A0A8T2V9J3_CERRI</name>
<comment type="caution">
    <text evidence="14">The sequence shown here is derived from an EMBL/GenBank/DDBJ whole genome shotgun (WGS) entry which is preliminary data.</text>
</comment>
<feature type="signal peptide" evidence="9">
    <location>
        <begin position="1"/>
        <end position="21"/>
    </location>
</feature>
<proteinExistence type="inferred from homology"/>
<evidence type="ECO:0000259" key="10">
    <source>
        <dbReference type="Pfam" id="PF00082"/>
    </source>
</evidence>
<keyword evidence="6" id="KW-0325">Glycoprotein</keyword>
<feature type="active site" description="Charge relay system" evidence="7 8">
    <location>
        <position position="226"/>
    </location>
</feature>